<comment type="caution">
    <text evidence="1">The sequence shown here is derived from an EMBL/GenBank/DDBJ whole genome shotgun (WGS) entry which is preliminary data.</text>
</comment>
<accession>A0A6B3BYQ1</accession>
<proteinExistence type="predicted"/>
<evidence type="ECO:0000313" key="1">
    <source>
        <dbReference type="EMBL" id="NEC89384.1"/>
    </source>
</evidence>
<sequence>MAEIVLVHGMAQEQKSADTLEMEWLPALAGGVRVARDAALADELWRAARPGRREARMAFYGDIFLKPGRQGATEDLSELTEKQQDLAEAVATEWLRNARDRAPEEGDRRIARTILHTIETDDTGRQVLQPQILRL</sequence>
<dbReference type="RefSeq" id="WP_164318210.1">
    <property type="nucleotide sequence ID" value="NZ_JAAGLU010000023.1"/>
</dbReference>
<protein>
    <submittedName>
        <fullName evidence="1">Uncharacterized protein</fullName>
    </submittedName>
</protein>
<name>A0A6B3BYQ1_9ACTN</name>
<dbReference type="EMBL" id="JAAGLU010000023">
    <property type="protein sequence ID" value="NEC89384.1"/>
    <property type="molecule type" value="Genomic_DNA"/>
</dbReference>
<reference evidence="1" key="1">
    <citation type="submission" date="2020-01" db="EMBL/GenBank/DDBJ databases">
        <title>Insect and environment-associated Actinomycetes.</title>
        <authorList>
            <person name="Currrie C."/>
            <person name="Chevrette M."/>
            <person name="Carlson C."/>
            <person name="Stubbendieck R."/>
            <person name="Wendt-Pienkowski E."/>
        </authorList>
    </citation>
    <scope>NUCLEOTIDE SEQUENCE</scope>
    <source>
        <strain evidence="1">SID12501</strain>
    </source>
</reference>
<dbReference type="AlphaFoldDB" id="A0A6B3BYQ1"/>
<organism evidence="1">
    <name type="scientific">Streptomyces sp. SID12501</name>
    <dbReference type="NCBI Taxonomy" id="2706042"/>
    <lineage>
        <taxon>Bacteria</taxon>
        <taxon>Bacillati</taxon>
        <taxon>Actinomycetota</taxon>
        <taxon>Actinomycetes</taxon>
        <taxon>Kitasatosporales</taxon>
        <taxon>Streptomycetaceae</taxon>
        <taxon>Streptomyces</taxon>
    </lineage>
</organism>
<gene>
    <name evidence="1" type="ORF">G3I71_27020</name>
</gene>